<feature type="domain" description="NIF system FeS cluster assembly NifU N-terminal" evidence="15">
    <location>
        <begin position="502"/>
        <end position="624"/>
    </location>
</feature>
<name>A0AAE0RYR6_9BIVA</name>
<evidence type="ECO:0000256" key="5">
    <source>
        <dbReference type="ARBA" id="ARBA00022679"/>
    </source>
</evidence>
<dbReference type="NCBIfam" id="TIGR00738">
    <property type="entry name" value="rrf2_super"/>
    <property type="match status" value="1"/>
</dbReference>
<dbReference type="FunFam" id="3.90.1010.10:FF:000008">
    <property type="entry name" value="Iron-sulfur cluster assembly enzyme"/>
    <property type="match status" value="1"/>
</dbReference>
<dbReference type="PROSITE" id="PS00595">
    <property type="entry name" value="AA_TRANSFER_CLASS_5"/>
    <property type="match status" value="1"/>
</dbReference>
<dbReference type="InterPro" id="IPR030489">
    <property type="entry name" value="TR_Rrf2-type_CS"/>
</dbReference>
<comment type="similarity">
    <text evidence="2 13">Belongs to the NifU family.</text>
</comment>
<evidence type="ECO:0000256" key="6">
    <source>
        <dbReference type="ARBA" id="ARBA00022723"/>
    </source>
</evidence>
<sequence>MLRVTKRFEYALIAIRYIGTKEGVCSAKEIASETKLSYEFLCKALQRLAKEGIIISEQGVRGGYRLAKAPADISFYEISHALGESIQVVDCVAPNCDCEFFEHCCIKDAMLNIQSEVQKATTPMDKRVLDEMLPYMTVSFGNAASRNHAYGWEAESAVDIAREQVAKAIGASAKEIVFTSGATESINIAIKGIMEMYHEKGNHIITCMTEHKAVLDVCHRLEREGKATVTYLQPQKNGIIDLEKLELAFTNKTVLVAIMFANNEIGVIQPVKEIGAICRKHGAFFFCDGVQAVGKVHVHVEEQLIDMLAMSGHKIYGPKGIGALYVRRKNPRVKIQGLIDGGGQERGMRSGTLNVPGIVGLGKALELCIKEIASETVRLLGLRNKLLQGISSQLDEVYVNGSLEKRLPGNLNISYAYVEGEGLMMGMSDIAVSSGSACTSASLEPSHVLKALGVGDDLAHSSIRYGLGRFTTENDVEHAIRSSVSAVKKLREMSPLYEMAKAEKVLDHYHNPRNVGSLNDKSDNVGTGIVGAPECGDVMKLQIQINEQGIIEEAKFKTFGCGSAIASSSLATEMLKGKSVNEAFTIKNTEIVKELNLPPVKIHCSVLAEDAIKAAVEDFRKKQANKMQPQSDLVESR</sequence>
<dbReference type="PROSITE" id="PS01332">
    <property type="entry name" value="HTH_RRF2_1"/>
    <property type="match status" value="1"/>
</dbReference>
<comment type="caution">
    <text evidence="16">The sequence shown here is derived from an EMBL/GenBank/DDBJ whole genome shotgun (WGS) entry which is preliminary data.</text>
</comment>
<dbReference type="NCBIfam" id="TIGR01999">
    <property type="entry name" value="iscU"/>
    <property type="match status" value="1"/>
</dbReference>
<dbReference type="SUPFAM" id="SSF53383">
    <property type="entry name" value="PLP-dependent transferases"/>
    <property type="match status" value="1"/>
</dbReference>
<reference evidence="16" key="3">
    <citation type="submission" date="2023-05" db="EMBL/GenBank/DDBJ databases">
        <authorList>
            <person name="Smith C.H."/>
        </authorList>
    </citation>
    <scope>NUCLEOTIDE SEQUENCE</scope>
    <source>
        <strain evidence="16">CHS0354</strain>
        <tissue evidence="16">Mantle</tissue>
    </source>
</reference>
<comment type="similarity">
    <text evidence="3">Belongs to the class-V pyridoxal-phosphate-dependent aminotransferase family. NifS/IscS subfamily.</text>
</comment>
<evidence type="ECO:0000256" key="12">
    <source>
        <dbReference type="ARBA" id="ARBA00077466"/>
    </source>
</evidence>
<dbReference type="EMBL" id="JAEAOA010001427">
    <property type="protein sequence ID" value="KAK3582201.1"/>
    <property type="molecule type" value="Genomic_DNA"/>
</dbReference>
<dbReference type="CDD" id="cd06664">
    <property type="entry name" value="IscU_like"/>
    <property type="match status" value="1"/>
</dbReference>
<dbReference type="FunFam" id="3.90.1150.10:FF:000002">
    <property type="entry name" value="Cysteine desulfurase IscS"/>
    <property type="match status" value="1"/>
</dbReference>
<dbReference type="EC" id="2.8.1.7" evidence="4"/>
<dbReference type="SUPFAM" id="SSF82649">
    <property type="entry name" value="SufE/NifU"/>
    <property type="match status" value="1"/>
</dbReference>
<dbReference type="InterPro" id="IPR015421">
    <property type="entry name" value="PyrdxlP-dep_Trfase_major"/>
</dbReference>
<dbReference type="InterPro" id="IPR010240">
    <property type="entry name" value="Cys_deSase_IscS"/>
</dbReference>
<dbReference type="SUPFAM" id="SSF46785">
    <property type="entry name" value="Winged helix' DNA-binding domain"/>
    <property type="match status" value="1"/>
</dbReference>
<proteinExistence type="inferred from homology"/>
<dbReference type="GO" id="GO:0030170">
    <property type="term" value="F:pyridoxal phosphate binding"/>
    <property type="evidence" value="ECO:0007669"/>
    <property type="project" value="InterPro"/>
</dbReference>
<dbReference type="InterPro" id="IPR000192">
    <property type="entry name" value="Aminotrans_V_dom"/>
</dbReference>
<evidence type="ECO:0000256" key="9">
    <source>
        <dbReference type="ARBA" id="ARBA00023014"/>
    </source>
</evidence>
<gene>
    <name evidence="16" type="ORF">CHS0354_023737</name>
</gene>
<dbReference type="Proteomes" id="UP001195483">
    <property type="component" value="Unassembled WGS sequence"/>
</dbReference>
<dbReference type="PROSITE" id="PS51197">
    <property type="entry name" value="HTH_RRF2_2"/>
    <property type="match status" value="1"/>
</dbReference>
<evidence type="ECO:0000259" key="14">
    <source>
        <dbReference type="Pfam" id="PF00266"/>
    </source>
</evidence>
<dbReference type="HAMAP" id="MF_00331">
    <property type="entry name" value="Cys_desulf_IscS"/>
    <property type="match status" value="1"/>
</dbReference>
<dbReference type="GO" id="GO:0099128">
    <property type="term" value="C:mitochondrial [2Fe-2S] assembly complex"/>
    <property type="evidence" value="ECO:0007669"/>
    <property type="project" value="UniProtKB-ARBA"/>
</dbReference>
<protein>
    <recommendedName>
        <fullName evidence="10">Iron-sulfur cluster assembly enzyme ISCU</fullName>
        <ecNumber evidence="4">2.8.1.7</ecNumber>
    </recommendedName>
    <alternativeName>
        <fullName evidence="12">NifU-like N-terminal domain-containing protein</fullName>
    </alternativeName>
    <alternativeName>
        <fullName evidence="11">NifU-like protein</fullName>
    </alternativeName>
</protein>
<evidence type="ECO:0000256" key="13">
    <source>
        <dbReference type="RuleBase" id="RU362089"/>
    </source>
</evidence>
<dbReference type="InterPro" id="IPR015422">
    <property type="entry name" value="PyrdxlP-dep_Trfase_small"/>
</dbReference>
<evidence type="ECO:0000256" key="4">
    <source>
        <dbReference type="ARBA" id="ARBA00012239"/>
    </source>
</evidence>
<keyword evidence="17" id="KW-1185">Reference proteome</keyword>
<evidence type="ECO:0000259" key="15">
    <source>
        <dbReference type="Pfam" id="PF01592"/>
    </source>
</evidence>
<evidence type="ECO:0000256" key="7">
    <source>
        <dbReference type="ARBA" id="ARBA00022898"/>
    </source>
</evidence>
<dbReference type="Pfam" id="PF01592">
    <property type="entry name" value="NifU_N"/>
    <property type="match status" value="1"/>
</dbReference>
<dbReference type="AlphaFoldDB" id="A0AAE0RYR6"/>
<keyword evidence="5" id="KW-0808">Transferase</keyword>
<evidence type="ECO:0000313" key="17">
    <source>
        <dbReference type="Proteomes" id="UP001195483"/>
    </source>
</evidence>
<dbReference type="Gene3D" id="3.90.1010.10">
    <property type="match status" value="1"/>
</dbReference>
<dbReference type="InterPro" id="IPR015424">
    <property type="entry name" value="PyrdxlP-dep_Trfase"/>
</dbReference>
<dbReference type="GO" id="GO:0031071">
    <property type="term" value="F:cysteine desulfurase activity"/>
    <property type="evidence" value="ECO:0007669"/>
    <property type="project" value="UniProtKB-EC"/>
</dbReference>
<dbReference type="InterPro" id="IPR000944">
    <property type="entry name" value="Tscrpt_reg_Rrf2"/>
</dbReference>
<evidence type="ECO:0000256" key="3">
    <source>
        <dbReference type="ARBA" id="ARBA00006490"/>
    </source>
</evidence>
<keyword evidence="8" id="KW-0408">Iron</keyword>
<dbReference type="NCBIfam" id="NF010611">
    <property type="entry name" value="PRK14012.1"/>
    <property type="match status" value="1"/>
</dbReference>
<dbReference type="Pfam" id="PF00266">
    <property type="entry name" value="Aminotran_5"/>
    <property type="match status" value="1"/>
</dbReference>
<dbReference type="GO" id="GO:0005506">
    <property type="term" value="F:iron ion binding"/>
    <property type="evidence" value="ECO:0007669"/>
    <property type="project" value="UniProtKB-UniRule"/>
</dbReference>
<dbReference type="InterPro" id="IPR036388">
    <property type="entry name" value="WH-like_DNA-bd_sf"/>
</dbReference>
<dbReference type="GO" id="GO:0044572">
    <property type="term" value="P:[4Fe-4S] cluster assembly"/>
    <property type="evidence" value="ECO:0007669"/>
    <property type="project" value="UniProtKB-ARBA"/>
</dbReference>
<comment type="cofactor">
    <cofactor evidence="1">
        <name>pyridoxal 5'-phosphate</name>
        <dbReference type="ChEBI" id="CHEBI:597326"/>
    </cofactor>
</comment>
<feature type="domain" description="Aminotransferase class V" evidence="14">
    <location>
        <begin position="119"/>
        <end position="477"/>
    </location>
</feature>
<dbReference type="FunFam" id="3.40.640.10:FF:000003">
    <property type="entry name" value="Cysteine desulfurase IscS"/>
    <property type="match status" value="1"/>
</dbReference>
<evidence type="ECO:0000256" key="2">
    <source>
        <dbReference type="ARBA" id="ARBA00006420"/>
    </source>
</evidence>
<dbReference type="Gene3D" id="3.40.640.10">
    <property type="entry name" value="Type I PLP-dependent aspartate aminotransferase-like (Major domain)"/>
    <property type="match status" value="1"/>
</dbReference>
<dbReference type="Gene3D" id="1.10.10.10">
    <property type="entry name" value="Winged helix-like DNA-binding domain superfamily/Winged helix DNA-binding domain"/>
    <property type="match status" value="1"/>
</dbReference>
<evidence type="ECO:0000313" key="16">
    <source>
        <dbReference type="EMBL" id="KAK3582201.1"/>
    </source>
</evidence>
<dbReference type="GO" id="GO:0051536">
    <property type="term" value="F:iron-sulfur cluster binding"/>
    <property type="evidence" value="ECO:0007669"/>
    <property type="project" value="UniProtKB-UniRule"/>
</dbReference>
<evidence type="ECO:0000256" key="1">
    <source>
        <dbReference type="ARBA" id="ARBA00001933"/>
    </source>
</evidence>
<dbReference type="InterPro" id="IPR036390">
    <property type="entry name" value="WH_DNA-bd_sf"/>
</dbReference>
<dbReference type="InterPro" id="IPR002871">
    <property type="entry name" value="NIF_FeS_clus_asmbl_NifU_N"/>
</dbReference>
<keyword evidence="6" id="KW-0479">Metal-binding</keyword>
<organism evidence="16 17">
    <name type="scientific">Potamilus streckersoni</name>
    <dbReference type="NCBI Taxonomy" id="2493646"/>
    <lineage>
        <taxon>Eukaryota</taxon>
        <taxon>Metazoa</taxon>
        <taxon>Spiralia</taxon>
        <taxon>Lophotrochozoa</taxon>
        <taxon>Mollusca</taxon>
        <taxon>Bivalvia</taxon>
        <taxon>Autobranchia</taxon>
        <taxon>Heteroconchia</taxon>
        <taxon>Palaeoheterodonta</taxon>
        <taxon>Unionida</taxon>
        <taxon>Unionoidea</taxon>
        <taxon>Unionidae</taxon>
        <taxon>Ambleminae</taxon>
        <taxon>Lampsilini</taxon>
        <taxon>Potamilus</taxon>
    </lineage>
</organism>
<evidence type="ECO:0000256" key="10">
    <source>
        <dbReference type="ARBA" id="ARBA00069498"/>
    </source>
</evidence>
<dbReference type="GO" id="GO:0044571">
    <property type="term" value="P:[2Fe-2S] cluster assembly"/>
    <property type="evidence" value="ECO:0007669"/>
    <property type="project" value="InterPro"/>
</dbReference>
<evidence type="ECO:0000256" key="11">
    <source>
        <dbReference type="ARBA" id="ARBA00075306"/>
    </source>
</evidence>
<reference evidence="16" key="2">
    <citation type="journal article" date="2021" name="Genome Biol. Evol.">
        <title>Developing a high-quality reference genome for a parasitic bivalve with doubly uniparental inheritance (Bivalvia: Unionida).</title>
        <authorList>
            <person name="Smith C.H."/>
        </authorList>
    </citation>
    <scope>NUCLEOTIDE SEQUENCE</scope>
    <source>
        <strain evidence="16">CHS0354</strain>
        <tissue evidence="16">Mantle</tissue>
    </source>
</reference>
<accession>A0AAE0RYR6</accession>
<dbReference type="PANTHER" id="PTHR11601">
    <property type="entry name" value="CYSTEINE DESULFURYLASE FAMILY MEMBER"/>
    <property type="match status" value="1"/>
</dbReference>
<evidence type="ECO:0000256" key="8">
    <source>
        <dbReference type="ARBA" id="ARBA00023004"/>
    </source>
</evidence>
<reference evidence="16" key="1">
    <citation type="journal article" date="2021" name="Genome Biol. Evol.">
        <title>A High-Quality Reference Genome for a Parasitic Bivalve with Doubly Uniparental Inheritance (Bivalvia: Unionida).</title>
        <authorList>
            <person name="Smith C.H."/>
        </authorList>
    </citation>
    <scope>NUCLEOTIDE SEQUENCE</scope>
    <source>
        <strain evidence="16">CHS0354</strain>
    </source>
</reference>
<keyword evidence="7" id="KW-0663">Pyridoxal phosphate</keyword>
<dbReference type="PANTHER" id="PTHR11601:SF34">
    <property type="entry name" value="CYSTEINE DESULFURASE"/>
    <property type="match status" value="1"/>
</dbReference>
<dbReference type="Gene3D" id="3.90.1150.10">
    <property type="entry name" value="Aspartate Aminotransferase, domain 1"/>
    <property type="match status" value="1"/>
</dbReference>
<dbReference type="InterPro" id="IPR011339">
    <property type="entry name" value="ISCU"/>
</dbReference>
<dbReference type="InterPro" id="IPR020578">
    <property type="entry name" value="Aminotrans_V_PyrdxlP_BS"/>
</dbReference>
<keyword evidence="9" id="KW-0411">Iron-sulfur</keyword>